<gene>
    <name evidence="1" type="ORF">AVENP_1092</name>
</gene>
<protein>
    <submittedName>
        <fullName evidence="1">Phosphate transport system regulatory protein</fullName>
    </submittedName>
</protein>
<dbReference type="Proteomes" id="UP000503482">
    <property type="component" value="Chromosome"/>
</dbReference>
<organism evidence="1 2">
    <name type="scientific">Arcobacter venerupis</name>
    <dbReference type="NCBI Taxonomy" id="1054033"/>
    <lineage>
        <taxon>Bacteria</taxon>
        <taxon>Pseudomonadati</taxon>
        <taxon>Campylobacterota</taxon>
        <taxon>Epsilonproteobacteria</taxon>
        <taxon>Campylobacterales</taxon>
        <taxon>Arcobacteraceae</taxon>
        <taxon>Arcobacter</taxon>
    </lineage>
</organism>
<sequence length="221" mass="24815">MLKDYSDKLDEINDKMLSITQDILDANKIILTGLQECNKGLLDNAKSNLKNMSTRTTEIDNSIVKILALYSPEAKDLRFAVSFFKISNELLRASSNTRTFISGLSNYCTELDETTVKEFAVPMQKSTIDCLTAVVKMIKATSNEETQESFNNIIVSENKTDEYYELLQDNIYKKAPNIEDFGKFTKILRALRKSEKIADRALDVGSLLLFARIGGELGAAE</sequence>
<dbReference type="Gene3D" id="1.20.58.220">
    <property type="entry name" value="Phosphate transport system protein phou homolog 2, domain 2"/>
    <property type="match status" value="1"/>
</dbReference>
<dbReference type="SUPFAM" id="SSF109755">
    <property type="entry name" value="PhoU-like"/>
    <property type="match status" value="1"/>
</dbReference>
<proteinExistence type="predicted"/>
<accession>A0AAE7BA80</accession>
<reference evidence="1 2" key="1">
    <citation type="submission" date="2020-05" db="EMBL/GenBank/DDBJ databases">
        <title>Complete genome sequencing of Campylobacter and Arcobacter type strains.</title>
        <authorList>
            <person name="Miller W.G."/>
            <person name="Yee E."/>
        </authorList>
    </citation>
    <scope>NUCLEOTIDE SEQUENCE [LARGE SCALE GENOMIC DNA]</scope>
    <source>
        <strain evidence="1 2">LMG 26156</strain>
    </source>
</reference>
<name>A0AAE7BA80_9BACT</name>
<evidence type="ECO:0000313" key="1">
    <source>
        <dbReference type="EMBL" id="QKF66647.1"/>
    </source>
</evidence>
<dbReference type="AlphaFoldDB" id="A0AAE7BA80"/>
<dbReference type="EMBL" id="CP053840">
    <property type="protein sequence ID" value="QKF66647.1"/>
    <property type="molecule type" value="Genomic_DNA"/>
</dbReference>
<keyword evidence="2" id="KW-1185">Reference proteome</keyword>
<evidence type="ECO:0000313" key="2">
    <source>
        <dbReference type="Proteomes" id="UP000503482"/>
    </source>
</evidence>
<dbReference type="KEGG" id="avp:AVENP_1092"/>
<dbReference type="InterPro" id="IPR038078">
    <property type="entry name" value="PhoU-like_sf"/>
</dbReference>